<dbReference type="InterPro" id="IPR036631">
    <property type="entry name" value="MGMT_N_sf"/>
</dbReference>
<gene>
    <name evidence="11" type="ORF">JM93_03695</name>
</gene>
<dbReference type="SUPFAM" id="SSF46767">
    <property type="entry name" value="Methylated DNA-protein cysteine methyltransferase, C-terminal domain"/>
    <property type="match status" value="1"/>
</dbReference>
<dbReference type="InterPro" id="IPR014048">
    <property type="entry name" value="MethylDNA_cys_MeTrfase_DNA-bd"/>
</dbReference>
<comment type="function">
    <text evidence="8">Involved in the cellular defense against the biological effects of O6-methylguanine (O6-MeG) and O4-methylthymine (O4-MeT) in DNA. Repairs the methylated nucleobase in DNA by stoichiometrically transferring the methyl group to a cysteine residue in the enzyme. This is a suicide reaction: the enzyme is irreversibly inactivated.</text>
</comment>
<dbReference type="NCBIfam" id="TIGR00589">
    <property type="entry name" value="ogt"/>
    <property type="match status" value="1"/>
</dbReference>
<keyword evidence="3 8" id="KW-0489">Methyltransferase</keyword>
<comment type="catalytic activity">
    <reaction evidence="7 8">
        <text>a 6-O-methyl-2'-deoxyguanosine in DNA + L-cysteinyl-[protein] = S-methyl-L-cysteinyl-[protein] + a 2'-deoxyguanosine in DNA</text>
        <dbReference type="Rhea" id="RHEA:24000"/>
        <dbReference type="Rhea" id="RHEA-COMP:10131"/>
        <dbReference type="Rhea" id="RHEA-COMP:10132"/>
        <dbReference type="Rhea" id="RHEA-COMP:11367"/>
        <dbReference type="Rhea" id="RHEA-COMP:11368"/>
        <dbReference type="ChEBI" id="CHEBI:29950"/>
        <dbReference type="ChEBI" id="CHEBI:82612"/>
        <dbReference type="ChEBI" id="CHEBI:85445"/>
        <dbReference type="ChEBI" id="CHEBI:85448"/>
        <dbReference type="EC" id="2.1.1.63"/>
    </reaction>
</comment>
<comment type="miscellaneous">
    <text evidence="8">This enzyme catalyzes only one turnover and therefore is not strictly catalytic. According to one definition, an enzyme is a biocatalyst that acts repeatedly and over many reaction cycles.</text>
</comment>
<dbReference type="EC" id="2.1.1.63" evidence="8"/>
<comment type="similarity">
    <text evidence="8">Belongs to the MGMT family.</text>
</comment>
<feature type="domain" description="Methylguanine DNA methyltransferase ribonuclease-like" evidence="10">
    <location>
        <begin position="5"/>
        <end position="63"/>
    </location>
</feature>
<protein>
    <recommendedName>
        <fullName evidence="8">Methylated-DNA--protein-cysteine methyltransferase</fullName>
        <ecNumber evidence="8">2.1.1.63</ecNumber>
    </recommendedName>
    <alternativeName>
        <fullName evidence="8">6-O-methylguanine-DNA methyltransferase</fullName>
        <shortName evidence="8">MGMT</shortName>
    </alternativeName>
    <alternativeName>
        <fullName evidence="8">O-6-methylguanine-DNA-alkyltransferase</fullName>
    </alternativeName>
</protein>
<dbReference type="InterPro" id="IPR036217">
    <property type="entry name" value="MethylDNA_cys_MeTrfase_DNAb"/>
</dbReference>
<dbReference type="PANTHER" id="PTHR10815:SF13">
    <property type="entry name" value="METHYLATED-DNA--PROTEIN-CYSTEINE METHYLTRANSFERASE"/>
    <property type="match status" value="1"/>
</dbReference>
<keyword evidence="6 8" id="KW-0234">DNA repair</keyword>
<dbReference type="InterPro" id="IPR023546">
    <property type="entry name" value="MGMT"/>
</dbReference>
<keyword evidence="5 8" id="KW-0227">DNA damage</keyword>
<comment type="subcellular location">
    <subcellularLocation>
        <location evidence="8">Cytoplasm</location>
    </subcellularLocation>
</comment>
<dbReference type="OrthoDB" id="9802228at2"/>
<reference evidence="11 12" key="1">
    <citation type="submission" date="2019-07" db="EMBL/GenBank/DDBJ databases">
        <title>Genomic Encyclopedia of Archaeal and Bacterial Type Strains, Phase II (KMG-II): from individual species to whole genera.</title>
        <authorList>
            <person name="Goeker M."/>
        </authorList>
    </citation>
    <scope>NUCLEOTIDE SEQUENCE [LARGE SCALE GENOMIC DNA]</scope>
    <source>
        <strain evidence="11 12">ATCC BAA-252</strain>
    </source>
</reference>
<dbReference type="Pfam" id="PF02870">
    <property type="entry name" value="Methyltransf_1N"/>
    <property type="match status" value="1"/>
</dbReference>
<dbReference type="GO" id="GO:0032259">
    <property type="term" value="P:methylation"/>
    <property type="evidence" value="ECO:0007669"/>
    <property type="project" value="UniProtKB-KW"/>
</dbReference>
<evidence type="ECO:0000256" key="2">
    <source>
        <dbReference type="ARBA" id="ARBA00022490"/>
    </source>
</evidence>
<feature type="active site" description="Nucleophile; methyl group acceptor" evidence="8">
    <location>
        <position position="117"/>
    </location>
</feature>
<dbReference type="GO" id="GO:0003908">
    <property type="term" value="F:methylated-DNA-[protein]-cysteine S-methyltransferase activity"/>
    <property type="evidence" value="ECO:0007669"/>
    <property type="project" value="UniProtKB-UniRule"/>
</dbReference>
<accession>A0A562SLY2</accession>
<dbReference type="HAMAP" id="MF_00772">
    <property type="entry name" value="OGT"/>
    <property type="match status" value="1"/>
</dbReference>
<dbReference type="Proteomes" id="UP000320593">
    <property type="component" value="Unassembled WGS sequence"/>
</dbReference>
<dbReference type="PANTHER" id="PTHR10815">
    <property type="entry name" value="METHYLATED-DNA--PROTEIN-CYSTEINE METHYLTRANSFERASE"/>
    <property type="match status" value="1"/>
</dbReference>
<dbReference type="GO" id="GO:0005737">
    <property type="term" value="C:cytoplasm"/>
    <property type="evidence" value="ECO:0007669"/>
    <property type="project" value="UniProtKB-SubCell"/>
</dbReference>
<dbReference type="SUPFAM" id="SSF53155">
    <property type="entry name" value="Methylated DNA-protein cysteine methyltransferase domain"/>
    <property type="match status" value="1"/>
</dbReference>
<dbReference type="Gene3D" id="1.10.10.10">
    <property type="entry name" value="Winged helix-like DNA-binding domain superfamily/Winged helix DNA-binding domain"/>
    <property type="match status" value="1"/>
</dbReference>
<keyword evidence="12" id="KW-1185">Reference proteome</keyword>
<dbReference type="Gene3D" id="3.30.160.70">
    <property type="entry name" value="Methylated DNA-protein cysteine methyltransferase domain"/>
    <property type="match status" value="1"/>
</dbReference>
<keyword evidence="4 8" id="KW-0808">Transferase</keyword>
<dbReference type="PROSITE" id="PS00374">
    <property type="entry name" value="MGMT"/>
    <property type="match status" value="1"/>
</dbReference>
<dbReference type="InterPro" id="IPR001497">
    <property type="entry name" value="MethylDNA_cys_MeTrfase_AS"/>
</dbReference>
<dbReference type="EMBL" id="VLLF01000009">
    <property type="protein sequence ID" value="TWI82345.1"/>
    <property type="molecule type" value="Genomic_DNA"/>
</dbReference>
<dbReference type="InterPro" id="IPR008332">
    <property type="entry name" value="MethylG_MeTrfase_N"/>
</dbReference>
<evidence type="ECO:0000313" key="11">
    <source>
        <dbReference type="EMBL" id="TWI82345.1"/>
    </source>
</evidence>
<comment type="catalytic activity">
    <reaction evidence="1 8">
        <text>a 4-O-methyl-thymidine in DNA + L-cysteinyl-[protein] = a thymidine in DNA + S-methyl-L-cysteinyl-[protein]</text>
        <dbReference type="Rhea" id="RHEA:53428"/>
        <dbReference type="Rhea" id="RHEA-COMP:10131"/>
        <dbReference type="Rhea" id="RHEA-COMP:10132"/>
        <dbReference type="Rhea" id="RHEA-COMP:13555"/>
        <dbReference type="Rhea" id="RHEA-COMP:13556"/>
        <dbReference type="ChEBI" id="CHEBI:29950"/>
        <dbReference type="ChEBI" id="CHEBI:82612"/>
        <dbReference type="ChEBI" id="CHEBI:137386"/>
        <dbReference type="ChEBI" id="CHEBI:137387"/>
        <dbReference type="EC" id="2.1.1.63"/>
    </reaction>
</comment>
<dbReference type="CDD" id="cd06445">
    <property type="entry name" value="ATase"/>
    <property type="match status" value="1"/>
</dbReference>
<dbReference type="AlphaFoldDB" id="A0A562SLY2"/>
<evidence type="ECO:0000256" key="8">
    <source>
        <dbReference type="HAMAP-Rule" id="MF_00772"/>
    </source>
</evidence>
<evidence type="ECO:0000256" key="3">
    <source>
        <dbReference type="ARBA" id="ARBA00022603"/>
    </source>
</evidence>
<evidence type="ECO:0000256" key="7">
    <source>
        <dbReference type="ARBA" id="ARBA00049348"/>
    </source>
</evidence>
<dbReference type="InterPro" id="IPR036388">
    <property type="entry name" value="WH-like_DNA-bd_sf"/>
</dbReference>
<name>A0A562SLY2_9HYPH</name>
<evidence type="ECO:0000259" key="9">
    <source>
        <dbReference type="Pfam" id="PF01035"/>
    </source>
</evidence>
<evidence type="ECO:0000256" key="5">
    <source>
        <dbReference type="ARBA" id="ARBA00022763"/>
    </source>
</evidence>
<evidence type="ECO:0000313" key="12">
    <source>
        <dbReference type="Proteomes" id="UP000320593"/>
    </source>
</evidence>
<comment type="caution">
    <text evidence="11">The sequence shown here is derived from an EMBL/GenBank/DDBJ whole genome shotgun (WGS) entry which is preliminary data.</text>
</comment>
<dbReference type="Pfam" id="PF01035">
    <property type="entry name" value="DNA_binding_1"/>
    <property type="match status" value="1"/>
</dbReference>
<evidence type="ECO:0000256" key="1">
    <source>
        <dbReference type="ARBA" id="ARBA00001286"/>
    </source>
</evidence>
<dbReference type="GO" id="GO:0006307">
    <property type="term" value="P:DNA alkylation repair"/>
    <property type="evidence" value="ECO:0007669"/>
    <property type="project" value="UniProtKB-UniRule"/>
</dbReference>
<evidence type="ECO:0000256" key="4">
    <source>
        <dbReference type="ARBA" id="ARBA00022679"/>
    </source>
</evidence>
<keyword evidence="2 8" id="KW-0963">Cytoplasm</keyword>
<organism evidence="11 12">
    <name type="scientific">Roseibium hamelinense</name>
    <dbReference type="NCBI Taxonomy" id="150831"/>
    <lineage>
        <taxon>Bacteria</taxon>
        <taxon>Pseudomonadati</taxon>
        <taxon>Pseudomonadota</taxon>
        <taxon>Alphaproteobacteria</taxon>
        <taxon>Hyphomicrobiales</taxon>
        <taxon>Stappiaceae</taxon>
        <taxon>Roseibium</taxon>
    </lineage>
</organism>
<proteinExistence type="inferred from homology"/>
<feature type="domain" description="Methylated-DNA-[protein]-cysteine S-methyltransferase DNA binding" evidence="9">
    <location>
        <begin position="69"/>
        <end position="146"/>
    </location>
</feature>
<sequence>MAQVTIQTPVGDITVVETNDAITQLVWGGAGVASQPTPLLNEAGRQLKCYFDGTLTNFDLPLNPSGSNFLQSVFSQMIKIPYGETRTYGQLAERLNTFGQPVGQACGANPVPIIIPCHRVLSANGLGGYSGRGGPETKIALLRLEGGYPFLL</sequence>
<evidence type="ECO:0000259" key="10">
    <source>
        <dbReference type="Pfam" id="PF02870"/>
    </source>
</evidence>
<evidence type="ECO:0000256" key="6">
    <source>
        <dbReference type="ARBA" id="ARBA00023204"/>
    </source>
</evidence>